<reference evidence="1 2" key="1">
    <citation type="submission" date="2018-08" db="EMBL/GenBank/DDBJ databases">
        <title>Genome and evolution of the arbuscular mycorrhizal fungus Diversispora epigaea (formerly Glomus versiforme) and its bacterial endosymbionts.</title>
        <authorList>
            <person name="Sun X."/>
            <person name="Fei Z."/>
            <person name="Harrison M."/>
        </authorList>
    </citation>
    <scope>NUCLEOTIDE SEQUENCE [LARGE SCALE GENOMIC DNA]</scope>
    <source>
        <strain evidence="1 2">IT104</strain>
    </source>
</reference>
<evidence type="ECO:0000313" key="2">
    <source>
        <dbReference type="Proteomes" id="UP000266861"/>
    </source>
</evidence>
<protein>
    <submittedName>
        <fullName evidence="1">Uncharacterized protein</fullName>
    </submittedName>
</protein>
<dbReference type="EMBL" id="PQFF01000082">
    <property type="protein sequence ID" value="RHZ83963.1"/>
    <property type="molecule type" value="Genomic_DNA"/>
</dbReference>
<gene>
    <name evidence="1" type="ORF">Glove_86g74</name>
</gene>
<dbReference type="AlphaFoldDB" id="A0A397JG63"/>
<proteinExistence type="predicted"/>
<evidence type="ECO:0000313" key="1">
    <source>
        <dbReference type="EMBL" id="RHZ83963.1"/>
    </source>
</evidence>
<comment type="caution">
    <text evidence="1">The sequence shown here is derived from an EMBL/GenBank/DDBJ whole genome shotgun (WGS) entry which is preliminary data.</text>
</comment>
<accession>A0A397JG63</accession>
<keyword evidence="2" id="KW-1185">Reference proteome</keyword>
<sequence length="136" mass="15352">MSSLQAIVRAQLEKQGFSGLINTTSPAFTKNNLQSLKVSLQSALENDTLFNCVEAKYALPDIDSETISNRKFNVKNLIKIWTITSKRSCQELGFDEGMDEAVTDTLVTNFIVWVVDMHFYPLKLSLVQTCDEDYMS</sequence>
<dbReference type="OrthoDB" id="2405564at2759"/>
<dbReference type="Proteomes" id="UP000266861">
    <property type="component" value="Unassembled WGS sequence"/>
</dbReference>
<name>A0A397JG63_9GLOM</name>
<organism evidence="1 2">
    <name type="scientific">Diversispora epigaea</name>
    <dbReference type="NCBI Taxonomy" id="1348612"/>
    <lineage>
        <taxon>Eukaryota</taxon>
        <taxon>Fungi</taxon>
        <taxon>Fungi incertae sedis</taxon>
        <taxon>Mucoromycota</taxon>
        <taxon>Glomeromycotina</taxon>
        <taxon>Glomeromycetes</taxon>
        <taxon>Diversisporales</taxon>
        <taxon>Diversisporaceae</taxon>
        <taxon>Diversispora</taxon>
    </lineage>
</organism>